<comment type="caution">
    <text evidence="1">The sequence shown here is derived from an EMBL/GenBank/DDBJ whole genome shotgun (WGS) entry which is preliminary data.</text>
</comment>
<gene>
    <name evidence="1" type="ORF">DI626_09835</name>
</gene>
<dbReference type="Proteomes" id="UP000249557">
    <property type="component" value="Unassembled WGS sequence"/>
</dbReference>
<sequence>MQDFGGQKVHIIEETGAAAIFDALKARGITQAHFNNGTFMLPKEKFAPAFLAAFKRVTDLRDPVNGVNVPLVVAINSDKSMKDSYAGKDNEAALVENLVPQEERAANAASLLSSLYPDRSVAVVFYDEQTPHEIYSGLSKLGFGLKSLHKVGFGTSDKEKPIIGAEFFEWVFACPLPFDAKPVMYNDTRDALETDVRPNLVEKLTVVHGPHGAPYMIPDGTLLFSLPMELKYLGVRETRLGDAAPEFKR</sequence>
<dbReference type="EMBL" id="QFNK01000247">
    <property type="protein sequence ID" value="PZO82695.1"/>
    <property type="molecule type" value="Genomic_DNA"/>
</dbReference>
<evidence type="ECO:0000313" key="1">
    <source>
        <dbReference type="EMBL" id="PZO82695.1"/>
    </source>
</evidence>
<accession>A0A2W5BI15</accession>
<proteinExistence type="predicted"/>
<dbReference type="AlphaFoldDB" id="A0A2W5BI15"/>
<protein>
    <submittedName>
        <fullName evidence="1">Uncharacterized protein</fullName>
    </submittedName>
</protein>
<organism evidence="1 2">
    <name type="scientific">Micavibrio aeruginosavorus</name>
    <dbReference type="NCBI Taxonomy" id="349221"/>
    <lineage>
        <taxon>Bacteria</taxon>
        <taxon>Pseudomonadati</taxon>
        <taxon>Bdellovibrionota</taxon>
        <taxon>Bdellovibrionia</taxon>
        <taxon>Bdellovibrionales</taxon>
        <taxon>Pseudobdellovibrionaceae</taxon>
        <taxon>Micavibrio</taxon>
    </lineage>
</organism>
<evidence type="ECO:0000313" key="2">
    <source>
        <dbReference type="Proteomes" id="UP000249557"/>
    </source>
</evidence>
<name>A0A2W5BI15_9BACT</name>
<reference evidence="1 2" key="1">
    <citation type="submission" date="2017-08" db="EMBL/GenBank/DDBJ databases">
        <title>Infants hospitalized years apart are colonized by the same room-sourced microbial strains.</title>
        <authorList>
            <person name="Brooks B."/>
            <person name="Olm M.R."/>
            <person name="Firek B.A."/>
            <person name="Baker R."/>
            <person name="Thomas B.C."/>
            <person name="Morowitz M.J."/>
            <person name="Banfield J.F."/>
        </authorList>
    </citation>
    <scope>NUCLEOTIDE SEQUENCE [LARGE SCALE GENOMIC DNA]</scope>
    <source>
        <strain evidence="1">S2_018_000_R2_104</strain>
    </source>
</reference>